<reference evidence="9" key="4">
    <citation type="submission" date="2020-10" db="EMBL/GenBank/DDBJ databases">
        <authorList>
            <person name="Bassil N.M."/>
            <person name="Lloyd J.R."/>
        </authorList>
    </citation>
    <scope>NUCLEOTIDE SEQUENCE</scope>
    <source>
        <strain evidence="9">NB2006</strain>
    </source>
</reference>
<reference evidence="9 10" key="3">
    <citation type="journal article" date="2019" name="Int. J. Syst. Evol. Microbiol.">
        <title>Anaerobacillus isosaccharinicus sp. nov., an alkaliphilic bacterium which degrades isosaccharinic acid.</title>
        <authorList>
            <person name="Bassil N.M."/>
            <person name="Lloyd J.R."/>
        </authorList>
    </citation>
    <scope>NUCLEOTIDE SEQUENCE [LARGE SCALE GENOMIC DNA]</scope>
    <source>
        <strain evidence="9 10">NB2006</strain>
    </source>
</reference>
<keyword evidence="6 7" id="KW-0472">Membrane</keyword>
<evidence type="ECO:0000256" key="4">
    <source>
        <dbReference type="ARBA" id="ARBA00022692"/>
    </source>
</evidence>
<dbReference type="OrthoDB" id="9777774at2"/>
<dbReference type="Pfam" id="PF03773">
    <property type="entry name" value="ArsP_1"/>
    <property type="match status" value="1"/>
</dbReference>
<dbReference type="RefSeq" id="WP_071319472.1">
    <property type="nucleotide sequence ID" value="NZ_CP063356.2"/>
</dbReference>
<evidence type="ECO:0000256" key="7">
    <source>
        <dbReference type="SAM" id="Phobius"/>
    </source>
</evidence>
<gene>
    <name evidence="9" type="ORF">AWH56_001515</name>
    <name evidence="8" type="ORF">AWH56_24120</name>
</gene>
<feature type="transmembrane region" description="Helical" evidence="7">
    <location>
        <begin position="7"/>
        <end position="30"/>
    </location>
</feature>
<dbReference type="InterPro" id="IPR005524">
    <property type="entry name" value="DUF318"/>
</dbReference>
<evidence type="ECO:0000313" key="9">
    <source>
        <dbReference type="EMBL" id="QOY36401.1"/>
    </source>
</evidence>
<evidence type="ECO:0000313" key="10">
    <source>
        <dbReference type="Proteomes" id="UP000180175"/>
    </source>
</evidence>
<feature type="transmembrane region" description="Helical" evidence="7">
    <location>
        <begin position="201"/>
        <end position="218"/>
    </location>
</feature>
<feature type="transmembrane region" description="Helical" evidence="7">
    <location>
        <begin position="113"/>
        <end position="131"/>
    </location>
</feature>
<dbReference type="EMBL" id="LQXD01000206">
    <property type="protein sequence ID" value="OIJ03813.1"/>
    <property type="molecule type" value="Genomic_DNA"/>
</dbReference>
<name>A0A1S2KVX6_9BACI</name>
<evidence type="ECO:0000256" key="3">
    <source>
        <dbReference type="ARBA" id="ARBA00022475"/>
    </source>
</evidence>
<dbReference type="PANTHER" id="PTHR42775">
    <property type="entry name" value="PERMEASE RV2963-RELATED"/>
    <property type="match status" value="1"/>
</dbReference>
<keyword evidence="3" id="KW-1003">Cell membrane</keyword>
<organism evidence="8 10">
    <name type="scientific">Anaerobacillus isosaccharinicus</name>
    <dbReference type="NCBI Taxonomy" id="1532552"/>
    <lineage>
        <taxon>Bacteria</taxon>
        <taxon>Bacillati</taxon>
        <taxon>Bacillota</taxon>
        <taxon>Bacilli</taxon>
        <taxon>Bacillales</taxon>
        <taxon>Bacillaceae</taxon>
        <taxon>Anaerobacillus</taxon>
    </lineage>
</organism>
<comment type="subcellular location">
    <subcellularLocation>
        <location evidence="1">Cell membrane</location>
        <topology evidence="1">Multi-pass membrane protein</topology>
    </subcellularLocation>
</comment>
<feature type="transmembrane region" description="Helical" evidence="7">
    <location>
        <begin position="171"/>
        <end position="189"/>
    </location>
</feature>
<keyword evidence="4 7" id="KW-0812">Transmembrane</keyword>
<evidence type="ECO:0000256" key="6">
    <source>
        <dbReference type="ARBA" id="ARBA00023136"/>
    </source>
</evidence>
<protein>
    <submittedName>
        <fullName evidence="8">Permease</fullName>
    </submittedName>
</protein>
<evidence type="ECO:0000256" key="5">
    <source>
        <dbReference type="ARBA" id="ARBA00022989"/>
    </source>
</evidence>
<keyword evidence="5 7" id="KW-1133">Transmembrane helix</keyword>
<feature type="transmembrane region" description="Helical" evidence="7">
    <location>
        <begin position="50"/>
        <end position="77"/>
    </location>
</feature>
<dbReference type="PANTHER" id="PTHR42775:SF2">
    <property type="entry name" value="PERMEASE"/>
    <property type="match status" value="1"/>
</dbReference>
<evidence type="ECO:0000256" key="2">
    <source>
        <dbReference type="ARBA" id="ARBA00006386"/>
    </source>
</evidence>
<dbReference type="AlphaFoldDB" id="A0A1S2KVX6"/>
<comment type="similarity">
    <text evidence="2">Belongs to the UPF0718 family.</text>
</comment>
<dbReference type="GO" id="GO:0005886">
    <property type="term" value="C:plasma membrane"/>
    <property type="evidence" value="ECO:0007669"/>
    <property type="project" value="UniProtKB-SubCell"/>
</dbReference>
<feature type="transmembrane region" description="Helical" evidence="7">
    <location>
        <begin position="225"/>
        <end position="246"/>
    </location>
</feature>
<sequence>MSMEHFIGFLLLALELTLLFLGISLLISLIKGFIPFEKLESFLSGRNPIIGVFAAILLAFVTPFCSCSTIPVIVNLLQQKVRFGIVMVFLFASPVLDPTIITLMAVLLGPKVAFFYTITTAVLAGIIGITLEKLGFEKYVKNVVMTGYEKKEKRFSLKDSLKETLSLMKTVYPYILIGAGIGSIIKGLVPTEFIVTYFGGEAWWLVPIAAVVGIPLYIRLSTMILISQILIVKGMALAPVMALMISSAGASLPEIALLNSIFQKKLVIAFIGSVITLATFSGLLFYMI</sequence>
<evidence type="ECO:0000313" key="8">
    <source>
        <dbReference type="EMBL" id="OIJ03813.1"/>
    </source>
</evidence>
<dbReference type="KEGG" id="aia:AWH56_001515"/>
<reference evidence="9 10" key="2">
    <citation type="journal article" date="2017" name="Genome Announc.">
        <title>Draft Genome Sequences of Four Alkaliphilic Bacteria Belonging to the Anaerobacillus Genus.</title>
        <authorList>
            <person name="Bassil N.M."/>
            <person name="Lloyd J.R."/>
        </authorList>
    </citation>
    <scope>NUCLEOTIDE SEQUENCE [LARGE SCALE GENOMIC DNA]</scope>
    <source>
        <strain evidence="9 10">NB2006</strain>
    </source>
</reference>
<dbReference type="InterPro" id="IPR053166">
    <property type="entry name" value="UPF0718_permease"/>
</dbReference>
<dbReference type="Proteomes" id="UP000180175">
    <property type="component" value="Chromosome"/>
</dbReference>
<feature type="transmembrane region" description="Helical" evidence="7">
    <location>
        <begin position="84"/>
        <end position="107"/>
    </location>
</feature>
<keyword evidence="10" id="KW-1185">Reference proteome</keyword>
<evidence type="ECO:0000256" key="1">
    <source>
        <dbReference type="ARBA" id="ARBA00004651"/>
    </source>
</evidence>
<feature type="transmembrane region" description="Helical" evidence="7">
    <location>
        <begin position="266"/>
        <end position="286"/>
    </location>
</feature>
<proteinExistence type="inferred from homology"/>
<accession>A0A1S2KVX6</accession>
<reference evidence="8 10" key="1">
    <citation type="submission" date="2016-10" db="EMBL/GenBank/DDBJ databases">
        <title>Draft genome sequences of four alkaliphilic bacteria belonging to the Anaerobacillus genus.</title>
        <authorList>
            <person name="Bassil N.M."/>
            <person name="Lloyd J.R."/>
        </authorList>
    </citation>
    <scope>NUCLEOTIDE SEQUENCE [LARGE SCALE GENOMIC DNA]</scope>
    <source>
        <strain evidence="8 10">NB2006</strain>
    </source>
</reference>
<dbReference type="EMBL" id="CP063356">
    <property type="protein sequence ID" value="QOY36401.1"/>
    <property type="molecule type" value="Genomic_DNA"/>
</dbReference>